<dbReference type="WBParaSite" id="SBAD_0000579201-mRNA-1">
    <property type="protein sequence ID" value="SBAD_0000579201-mRNA-1"/>
    <property type="gene ID" value="SBAD_0000579201"/>
</dbReference>
<dbReference type="Proteomes" id="UP000270296">
    <property type="component" value="Unassembled WGS sequence"/>
</dbReference>
<reference evidence="1 2" key="2">
    <citation type="submission" date="2018-11" db="EMBL/GenBank/DDBJ databases">
        <authorList>
            <consortium name="Pathogen Informatics"/>
        </authorList>
    </citation>
    <scope>NUCLEOTIDE SEQUENCE [LARGE SCALE GENOMIC DNA]</scope>
</reference>
<proteinExistence type="predicted"/>
<dbReference type="OrthoDB" id="425681at2759"/>
<evidence type="ECO:0000313" key="3">
    <source>
        <dbReference type="WBParaSite" id="SBAD_0000579201-mRNA-1"/>
    </source>
</evidence>
<organism evidence="3">
    <name type="scientific">Soboliphyme baturini</name>
    <dbReference type="NCBI Taxonomy" id="241478"/>
    <lineage>
        <taxon>Eukaryota</taxon>
        <taxon>Metazoa</taxon>
        <taxon>Ecdysozoa</taxon>
        <taxon>Nematoda</taxon>
        <taxon>Enoplea</taxon>
        <taxon>Dorylaimia</taxon>
        <taxon>Dioctophymatida</taxon>
        <taxon>Dioctophymatoidea</taxon>
        <taxon>Soboliphymatidae</taxon>
        <taxon>Soboliphyme</taxon>
    </lineage>
</organism>
<dbReference type="AlphaFoldDB" id="A0A183IPM3"/>
<protein>
    <submittedName>
        <fullName evidence="3">Profilin</fullName>
    </submittedName>
</protein>
<evidence type="ECO:0000313" key="1">
    <source>
        <dbReference type="EMBL" id="VDP07619.1"/>
    </source>
</evidence>
<accession>A0A183IPM3</accession>
<dbReference type="EMBL" id="UZAM01009084">
    <property type="protein sequence ID" value="VDP07619.1"/>
    <property type="molecule type" value="Genomic_DNA"/>
</dbReference>
<reference evidence="3" key="1">
    <citation type="submission" date="2016-06" db="UniProtKB">
        <authorList>
            <consortium name="WormBaseParasite"/>
        </authorList>
    </citation>
    <scope>IDENTIFICATION</scope>
</reference>
<name>A0A183IPM3_9BILA</name>
<evidence type="ECO:0000313" key="2">
    <source>
        <dbReference type="Proteomes" id="UP000270296"/>
    </source>
</evidence>
<sequence length="91" mass="10058">MLSISPDLCDLQTNGDAVEYVKRFTYIGFVFSGEGKWEDEISLRIGMASGVVRKQDGAVFVAKAEPSVKTKLSVVKSIFLQRLPMIVSRAM</sequence>
<keyword evidence="2" id="KW-1185">Reference proteome</keyword>
<gene>
    <name evidence="1" type="ORF">SBAD_LOCUS5570</name>
</gene>